<organism evidence="8 9">
    <name type="scientific">Bacteroides clarus</name>
    <dbReference type="NCBI Taxonomy" id="626929"/>
    <lineage>
        <taxon>Bacteria</taxon>
        <taxon>Pseudomonadati</taxon>
        <taxon>Bacteroidota</taxon>
        <taxon>Bacteroidia</taxon>
        <taxon>Bacteroidales</taxon>
        <taxon>Bacteroidaceae</taxon>
        <taxon>Bacteroides</taxon>
    </lineage>
</organism>
<accession>A0A412N5G4</accession>
<dbReference type="Proteomes" id="UP000285159">
    <property type="component" value="Unassembled WGS sequence"/>
</dbReference>
<keyword evidence="6 7" id="KW-0472">Membrane</keyword>
<keyword evidence="4 7" id="KW-0812">Transmembrane</keyword>
<feature type="transmembrane region" description="Helical" evidence="7">
    <location>
        <begin position="438"/>
        <end position="457"/>
    </location>
</feature>
<dbReference type="RefSeq" id="WP_118467877.1">
    <property type="nucleotide sequence ID" value="NZ_CABIZW010000001.1"/>
</dbReference>
<evidence type="ECO:0000256" key="5">
    <source>
        <dbReference type="ARBA" id="ARBA00022989"/>
    </source>
</evidence>
<proteinExistence type="inferred from homology"/>
<dbReference type="EMBL" id="QRWP01000005">
    <property type="protein sequence ID" value="RGT33772.1"/>
    <property type="molecule type" value="Genomic_DNA"/>
</dbReference>
<reference evidence="8 9" key="1">
    <citation type="submission" date="2018-08" db="EMBL/GenBank/DDBJ databases">
        <title>A genome reference for cultivated species of the human gut microbiota.</title>
        <authorList>
            <person name="Zou Y."/>
            <person name="Xue W."/>
            <person name="Luo G."/>
        </authorList>
    </citation>
    <scope>NUCLEOTIDE SEQUENCE [LARGE SCALE GENOMIC DNA]</scope>
    <source>
        <strain evidence="8 9">AF19-1AC</strain>
    </source>
</reference>
<evidence type="ECO:0000256" key="4">
    <source>
        <dbReference type="ARBA" id="ARBA00022692"/>
    </source>
</evidence>
<evidence type="ECO:0000313" key="8">
    <source>
        <dbReference type="EMBL" id="RGT33772.1"/>
    </source>
</evidence>
<feature type="transmembrane region" description="Helical" evidence="7">
    <location>
        <begin position="77"/>
        <end position="100"/>
    </location>
</feature>
<evidence type="ECO:0000256" key="2">
    <source>
        <dbReference type="ARBA" id="ARBA00007430"/>
    </source>
</evidence>
<feature type="transmembrane region" description="Helical" evidence="7">
    <location>
        <begin position="112"/>
        <end position="133"/>
    </location>
</feature>
<gene>
    <name evidence="8" type="ORF">DWX38_08315</name>
</gene>
<feature type="transmembrane region" description="Helical" evidence="7">
    <location>
        <begin position="168"/>
        <end position="189"/>
    </location>
</feature>
<feature type="transmembrane region" description="Helical" evidence="7">
    <location>
        <begin position="319"/>
        <end position="343"/>
    </location>
</feature>
<feature type="transmembrane region" description="Helical" evidence="7">
    <location>
        <begin position="364"/>
        <end position="392"/>
    </location>
</feature>
<evidence type="ECO:0000256" key="3">
    <source>
        <dbReference type="ARBA" id="ARBA00022475"/>
    </source>
</evidence>
<comment type="similarity">
    <text evidence="2">Belongs to the polysaccharide synthase family.</text>
</comment>
<evidence type="ECO:0000256" key="6">
    <source>
        <dbReference type="ARBA" id="ARBA00023136"/>
    </source>
</evidence>
<sequence>MVHKSLLGIFWSFVDRISGQLISFVIGIVLARLLTPNDYGLIGILTIFINLSNVFIESGFSNALIRKLDRSDYDLATAFYFNIAIGLIAYFILFIISPYISGYFNSHILCDLLRIVGLSVLFNSLCIVQNAIITADLNTKLLTKINIFSQLPMGGVAIVLAYNNFGVYSLAIQFVGGSLLRTILYWWYAKWFPTVGFKKKSFDYLWGFGSKLVAANLIGTVFNEIYSVVIGKCVGKQELGYYAKARSLSVQPDTICTGIIQKVTVPIFSFIQNDKFQLLTEYRKYTRMILCLMSPLSIFLIVCGKPLILVLWGEQWEGAVMLFQLLVFAGLWSPISTLNLTLLQVLNRTGFMLRLEFFKKFFSILIIAISIPGGIVGIVVGQIFIAIIADVINMRASKLLINYEYSSQIKDILFYLLPALGIGGITMYITLYIETAWISILLSCGIIYSLYLLYLYLMRDIAYFYFYNICSKIYNRYVQKK</sequence>
<dbReference type="Pfam" id="PF13440">
    <property type="entry name" value="Polysacc_synt_3"/>
    <property type="match status" value="1"/>
</dbReference>
<comment type="subcellular location">
    <subcellularLocation>
        <location evidence="1">Cell membrane</location>
        <topology evidence="1">Multi-pass membrane protein</topology>
    </subcellularLocation>
</comment>
<feature type="transmembrane region" description="Helical" evidence="7">
    <location>
        <begin position="412"/>
        <end position="431"/>
    </location>
</feature>
<feature type="transmembrane region" description="Helical" evidence="7">
    <location>
        <begin position="289"/>
        <end position="313"/>
    </location>
</feature>
<comment type="caution">
    <text evidence="8">The sequence shown here is derived from an EMBL/GenBank/DDBJ whole genome shotgun (WGS) entry which is preliminary data.</text>
</comment>
<evidence type="ECO:0000313" key="9">
    <source>
        <dbReference type="Proteomes" id="UP000285159"/>
    </source>
</evidence>
<evidence type="ECO:0000256" key="1">
    <source>
        <dbReference type="ARBA" id="ARBA00004651"/>
    </source>
</evidence>
<dbReference type="AlphaFoldDB" id="A0A412N5G4"/>
<feature type="transmembrane region" description="Helical" evidence="7">
    <location>
        <begin position="39"/>
        <end position="56"/>
    </location>
</feature>
<dbReference type="GO" id="GO:0005886">
    <property type="term" value="C:plasma membrane"/>
    <property type="evidence" value="ECO:0007669"/>
    <property type="project" value="UniProtKB-SubCell"/>
</dbReference>
<dbReference type="PANTHER" id="PTHR30250:SF10">
    <property type="entry name" value="LIPOPOLYSACCHARIDE BIOSYNTHESIS PROTEIN WZXC"/>
    <property type="match status" value="1"/>
</dbReference>
<keyword evidence="5 7" id="KW-1133">Transmembrane helix</keyword>
<evidence type="ECO:0000256" key="7">
    <source>
        <dbReference type="SAM" id="Phobius"/>
    </source>
</evidence>
<protein>
    <submittedName>
        <fullName evidence="8">Lipopolysaccharide biosynthesis protein</fullName>
    </submittedName>
</protein>
<dbReference type="InterPro" id="IPR050833">
    <property type="entry name" value="Poly_Biosynth_Transport"/>
</dbReference>
<dbReference type="CDD" id="cd13127">
    <property type="entry name" value="MATE_tuaB_like"/>
    <property type="match status" value="1"/>
</dbReference>
<dbReference type="PANTHER" id="PTHR30250">
    <property type="entry name" value="PST FAMILY PREDICTED COLANIC ACID TRANSPORTER"/>
    <property type="match status" value="1"/>
</dbReference>
<feature type="transmembrane region" description="Helical" evidence="7">
    <location>
        <begin position="7"/>
        <end position="33"/>
    </location>
</feature>
<name>A0A412N5G4_9BACE</name>
<keyword evidence="3" id="KW-1003">Cell membrane</keyword>